<dbReference type="RefSeq" id="WP_023791892.1">
    <property type="nucleotide sequence ID" value="NC_023003.1"/>
</dbReference>
<dbReference type="Pfam" id="PF11969">
    <property type="entry name" value="DcpS_C"/>
    <property type="match status" value="1"/>
</dbReference>
<evidence type="ECO:0000256" key="1">
    <source>
        <dbReference type="PIRSR" id="PIRSR601310-1"/>
    </source>
</evidence>
<proteinExistence type="predicted"/>
<dbReference type="PANTHER" id="PTHR23089">
    <property type="entry name" value="HISTIDINE TRIAD HIT PROTEIN"/>
    <property type="match status" value="1"/>
</dbReference>
<accession>V6DG77</accession>
<dbReference type="GO" id="GO:0016787">
    <property type="term" value="F:hydrolase activity"/>
    <property type="evidence" value="ECO:0007669"/>
    <property type="project" value="UniProtKB-KW"/>
</dbReference>
<feature type="active site" description="Tele-AMP-histidine intermediate" evidence="1">
    <location>
        <position position="99"/>
    </location>
</feature>
<dbReference type="HOGENOM" id="CLU_056776_8_1_7"/>
<evidence type="ECO:0000256" key="2">
    <source>
        <dbReference type="PIRSR" id="PIRSR601310-3"/>
    </source>
</evidence>
<organism evidence="5 6">
    <name type="scientific">Candidatus Babela massiliensis</name>
    <dbReference type="NCBI Taxonomy" id="673862"/>
    <lineage>
        <taxon>Bacteria</taxon>
        <taxon>Candidatus Babelota</taxon>
        <taxon>Candidatus Babeliae</taxon>
        <taxon>Candidatus Babeliales</taxon>
        <taxon>Candidatus Babeliaceae</taxon>
        <taxon>Candidatus Babela</taxon>
    </lineage>
</organism>
<reference evidence="5 6" key="1">
    <citation type="journal article" date="2015" name="Biol. Direct">
        <title>Babela massiliensis, a representative of a widespread bacterial phylum with unusual adaptations to parasitism in amoebae.</title>
        <authorList>
            <person name="Pagnier I."/>
            <person name="Yutin N."/>
            <person name="Croce O."/>
            <person name="Makarova K.S."/>
            <person name="Wolf Y.I."/>
            <person name="Benamar S."/>
            <person name="Raoult D."/>
            <person name="Koonin E.V."/>
            <person name="La Scola B."/>
        </authorList>
    </citation>
    <scope>NUCLEOTIDE SEQUENCE [LARGE SCALE GENOMIC DNA]</scope>
    <source>
        <strain evidence="6">BABL1</strain>
    </source>
</reference>
<dbReference type="EMBL" id="HG793133">
    <property type="protein sequence ID" value="CDK30565.1"/>
    <property type="molecule type" value="Genomic_DNA"/>
</dbReference>
<dbReference type="InterPro" id="IPR019808">
    <property type="entry name" value="Histidine_triad_CS"/>
</dbReference>
<dbReference type="PRINTS" id="PR00332">
    <property type="entry name" value="HISTRIAD"/>
</dbReference>
<dbReference type="PROSITE" id="PS51084">
    <property type="entry name" value="HIT_2"/>
    <property type="match status" value="1"/>
</dbReference>
<dbReference type="eggNOG" id="COG0537">
    <property type="taxonomic scope" value="Bacteria"/>
</dbReference>
<name>V6DG77_9BACT</name>
<sequence>MNDCIFCKIINKTIPSDIVVESENVIVIKDIAPKASLHLLIIPKKHIKDIVSFEHRDFELGSQMLLMAKFLSDKFDNAKNFRLVINNGVQAGQAIFHVHMHFLSGDMSESTNL</sequence>
<feature type="short sequence motif" description="Histidine triad motif" evidence="2 3">
    <location>
        <begin position="97"/>
        <end position="101"/>
    </location>
</feature>
<dbReference type="InterPro" id="IPR001310">
    <property type="entry name" value="Histidine_triad_HIT"/>
</dbReference>
<dbReference type="InterPro" id="IPR011146">
    <property type="entry name" value="HIT-like"/>
</dbReference>
<gene>
    <name evidence="5" type="ORF">BABL1_gene_451</name>
</gene>
<dbReference type="Gene3D" id="3.30.428.10">
    <property type="entry name" value="HIT-like"/>
    <property type="match status" value="1"/>
</dbReference>
<dbReference type="Proteomes" id="UP000018769">
    <property type="component" value="Chromosome I"/>
</dbReference>
<evidence type="ECO:0000256" key="3">
    <source>
        <dbReference type="PROSITE-ProRule" id="PRU00464"/>
    </source>
</evidence>
<evidence type="ECO:0000259" key="4">
    <source>
        <dbReference type="PROSITE" id="PS51084"/>
    </source>
</evidence>
<dbReference type="KEGG" id="dpb:BABL1_gene_451"/>
<keyword evidence="5" id="KW-0378">Hydrolase</keyword>
<evidence type="ECO:0000313" key="5">
    <source>
        <dbReference type="EMBL" id="CDK30565.1"/>
    </source>
</evidence>
<protein>
    <submittedName>
        <fullName evidence="5">HIT family hydrolase</fullName>
    </submittedName>
</protein>
<feature type="domain" description="HIT" evidence="4">
    <location>
        <begin position="5"/>
        <end position="112"/>
    </location>
</feature>
<dbReference type="AlphaFoldDB" id="V6DG77"/>
<dbReference type="SUPFAM" id="SSF54197">
    <property type="entry name" value="HIT-like"/>
    <property type="match status" value="1"/>
</dbReference>
<evidence type="ECO:0000313" key="6">
    <source>
        <dbReference type="Proteomes" id="UP000018769"/>
    </source>
</evidence>
<dbReference type="InterPro" id="IPR036265">
    <property type="entry name" value="HIT-like_sf"/>
</dbReference>
<dbReference type="OrthoDB" id="9784774at2"/>
<keyword evidence="6" id="KW-1185">Reference proteome</keyword>
<dbReference type="PROSITE" id="PS00892">
    <property type="entry name" value="HIT_1"/>
    <property type="match status" value="1"/>
</dbReference>
<dbReference type="STRING" id="673862.BABL1_gene_451"/>